<evidence type="ECO:0000313" key="2">
    <source>
        <dbReference type="Proteomes" id="UP000708208"/>
    </source>
</evidence>
<dbReference type="OrthoDB" id="6434680at2759"/>
<dbReference type="EMBL" id="CAJVCH010309583">
    <property type="protein sequence ID" value="CAG7786049.1"/>
    <property type="molecule type" value="Genomic_DNA"/>
</dbReference>
<protein>
    <submittedName>
        <fullName evidence="1">Uncharacterized protein</fullName>
    </submittedName>
</protein>
<organism evidence="1 2">
    <name type="scientific">Allacma fusca</name>
    <dbReference type="NCBI Taxonomy" id="39272"/>
    <lineage>
        <taxon>Eukaryota</taxon>
        <taxon>Metazoa</taxon>
        <taxon>Ecdysozoa</taxon>
        <taxon>Arthropoda</taxon>
        <taxon>Hexapoda</taxon>
        <taxon>Collembola</taxon>
        <taxon>Symphypleona</taxon>
        <taxon>Sminthuridae</taxon>
        <taxon>Allacma</taxon>
    </lineage>
</organism>
<proteinExistence type="predicted"/>
<sequence length="217" mass="24490">MIFGSVSSPCSAQFVKNRNAQDFKDDFPEAVAAVVYQHYMDDYFDSTDSIDEAVTKIKSVIKIHQKGVYKICNWTSCSPDVLKEIPSELRGIDDKDLNGSKNLPTERVLGMSWNPTEDTFFFGTKFHKVDKSLLDGTAIPTKRGILTVVMSIYDPIGFLHPLTIKGKILLQDIWREGIAFDVPLSSTYTSKWRLWLKEVELTLIAFQSCATGSEIYT</sequence>
<comment type="caution">
    <text evidence="1">The sequence shown here is derived from an EMBL/GenBank/DDBJ whole genome shotgun (WGS) entry which is preliminary data.</text>
</comment>
<dbReference type="AlphaFoldDB" id="A0A8J2L2A0"/>
<gene>
    <name evidence="1" type="ORF">AFUS01_LOCUS24633</name>
</gene>
<keyword evidence="2" id="KW-1185">Reference proteome</keyword>
<dbReference type="PANTHER" id="PTHR47331">
    <property type="entry name" value="PHD-TYPE DOMAIN-CONTAINING PROTEIN"/>
    <property type="match status" value="1"/>
</dbReference>
<name>A0A8J2L2A0_9HEXA</name>
<dbReference type="InterPro" id="IPR008042">
    <property type="entry name" value="Retrotrans_Pao"/>
</dbReference>
<dbReference type="Proteomes" id="UP000708208">
    <property type="component" value="Unassembled WGS sequence"/>
</dbReference>
<dbReference type="PANTHER" id="PTHR47331:SF4">
    <property type="entry name" value="PEPTIDASE S1 DOMAIN-CONTAINING PROTEIN"/>
    <property type="match status" value="1"/>
</dbReference>
<dbReference type="Pfam" id="PF05380">
    <property type="entry name" value="Peptidase_A17"/>
    <property type="match status" value="1"/>
</dbReference>
<accession>A0A8J2L2A0</accession>
<evidence type="ECO:0000313" key="1">
    <source>
        <dbReference type="EMBL" id="CAG7786049.1"/>
    </source>
</evidence>
<reference evidence="1" key="1">
    <citation type="submission" date="2021-06" db="EMBL/GenBank/DDBJ databases">
        <authorList>
            <person name="Hodson N. C."/>
            <person name="Mongue J. A."/>
            <person name="Jaron S. K."/>
        </authorList>
    </citation>
    <scope>NUCLEOTIDE SEQUENCE</scope>
</reference>